<gene>
    <name evidence="1" type="ORF">BTUL_0160g00270</name>
</gene>
<comment type="caution">
    <text evidence="1">The sequence shown here is derived from an EMBL/GenBank/DDBJ whole genome shotgun (WGS) entry which is preliminary data.</text>
</comment>
<dbReference type="EMBL" id="PQXH01000160">
    <property type="protein sequence ID" value="TGO09610.1"/>
    <property type="molecule type" value="Genomic_DNA"/>
</dbReference>
<evidence type="ECO:0000313" key="2">
    <source>
        <dbReference type="Proteomes" id="UP000297777"/>
    </source>
</evidence>
<protein>
    <submittedName>
        <fullName evidence="1">Uncharacterized protein</fullName>
    </submittedName>
</protein>
<sequence length="118" mass="13431">MIPPSLVPTWIALKTVNAQWTILGNSLIPIRLDPLPVSRKRKSQGRRYEATRTSREAGSLHGDSIIAMYFPIIRDIRRYSAHPLYTSKPDWLSTYLLPYVSSNVVTIPYGDFPGYQLP</sequence>
<proteinExistence type="predicted"/>
<organism evidence="1 2">
    <name type="scientific">Botrytis tulipae</name>
    <dbReference type="NCBI Taxonomy" id="87230"/>
    <lineage>
        <taxon>Eukaryota</taxon>
        <taxon>Fungi</taxon>
        <taxon>Dikarya</taxon>
        <taxon>Ascomycota</taxon>
        <taxon>Pezizomycotina</taxon>
        <taxon>Leotiomycetes</taxon>
        <taxon>Helotiales</taxon>
        <taxon>Sclerotiniaceae</taxon>
        <taxon>Botrytis</taxon>
    </lineage>
</organism>
<keyword evidence="2" id="KW-1185">Reference proteome</keyword>
<dbReference type="Proteomes" id="UP000297777">
    <property type="component" value="Unassembled WGS sequence"/>
</dbReference>
<dbReference type="AlphaFoldDB" id="A0A4Z1EDP7"/>
<reference evidence="1 2" key="1">
    <citation type="submission" date="2017-12" db="EMBL/GenBank/DDBJ databases">
        <title>Comparative genomics of Botrytis spp.</title>
        <authorList>
            <person name="Valero-Jimenez C.A."/>
            <person name="Tapia P."/>
            <person name="Veloso J."/>
            <person name="Silva-Moreno E."/>
            <person name="Staats M."/>
            <person name="Valdes J.H."/>
            <person name="Van Kan J.A.L."/>
        </authorList>
    </citation>
    <scope>NUCLEOTIDE SEQUENCE [LARGE SCALE GENOMIC DNA]</scope>
    <source>
        <strain evidence="1 2">Bt9001</strain>
    </source>
</reference>
<accession>A0A4Z1EDP7</accession>
<name>A0A4Z1EDP7_9HELO</name>
<evidence type="ECO:0000313" key="1">
    <source>
        <dbReference type="EMBL" id="TGO09610.1"/>
    </source>
</evidence>